<protein>
    <submittedName>
        <fullName evidence="2">Membrane protein YgcG</fullName>
    </submittedName>
</protein>
<evidence type="ECO:0000313" key="3">
    <source>
        <dbReference type="Proteomes" id="UP001185069"/>
    </source>
</evidence>
<accession>A0ABU1JC91</accession>
<dbReference type="Proteomes" id="UP001185069">
    <property type="component" value="Unassembled WGS sequence"/>
</dbReference>
<keyword evidence="1" id="KW-1133">Transmembrane helix</keyword>
<keyword evidence="3" id="KW-1185">Reference proteome</keyword>
<dbReference type="EMBL" id="JAVDQF010000001">
    <property type="protein sequence ID" value="MDR6269770.1"/>
    <property type="molecule type" value="Genomic_DNA"/>
</dbReference>
<keyword evidence="1" id="KW-0472">Membrane</keyword>
<comment type="caution">
    <text evidence="2">The sequence shown here is derived from an EMBL/GenBank/DDBJ whole genome shotgun (WGS) entry which is preliminary data.</text>
</comment>
<reference evidence="2 3" key="1">
    <citation type="submission" date="2023-07" db="EMBL/GenBank/DDBJ databases">
        <title>Sequencing the genomes of 1000 actinobacteria strains.</title>
        <authorList>
            <person name="Klenk H.-P."/>
        </authorList>
    </citation>
    <scope>NUCLEOTIDE SEQUENCE [LARGE SCALE GENOMIC DNA]</scope>
    <source>
        <strain evidence="2 3">DSM 14555</strain>
    </source>
</reference>
<organism evidence="2 3">
    <name type="scientific">Arthrobacter russicus</name>
    <dbReference type="NCBI Taxonomy" id="172040"/>
    <lineage>
        <taxon>Bacteria</taxon>
        <taxon>Bacillati</taxon>
        <taxon>Actinomycetota</taxon>
        <taxon>Actinomycetes</taxon>
        <taxon>Micrococcales</taxon>
        <taxon>Micrococcaceae</taxon>
        <taxon>Arthrobacter</taxon>
    </lineage>
</organism>
<evidence type="ECO:0000313" key="2">
    <source>
        <dbReference type="EMBL" id="MDR6269770.1"/>
    </source>
</evidence>
<sequence length="95" mass="10356">MEAATPNATPENSSRLDAAKRHRKQGLKWLVTGVLFFAAAVVYYFLVAETNRANAIVLLAAYAIVYVAPVVAGIGLIRMVFGMVRIAKLKPQPVR</sequence>
<gene>
    <name evidence="2" type="ORF">JOE69_002008</name>
</gene>
<evidence type="ECO:0000256" key="1">
    <source>
        <dbReference type="SAM" id="Phobius"/>
    </source>
</evidence>
<name>A0ABU1JC91_9MICC</name>
<feature type="transmembrane region" description="Helical" evidence="1">
    <location>
        <begin position="29"/>
        <end position="47"/>
    </location>
</feature>
<feature type="transmembrane region" description="Helical" evidence="1">
    <location>
        <begin position="59"/>
        <end position="81"/>
    </location>
</feature>
<dbReference type="RefSeq" id="WP_309798342.1">
    <property type="nucleotide sequence ID" value="NZ_BAAAHY010000005.1"/>
</dbReference>
<keyword evidence="1" id="KW-0812">Transmembrane</keyword>
<proteinExistence type="predicted"/>